<dbReference type="GO" id="GO:0050518">
    <property type="term" value="F:2-C-methyl-D-erythritol 4-phosphate cytidylyltransferase activity"/>
    <property type="evidence" value="ECO:0007669"/>
    <property type="project" value="UniProtKB-EC"/>
</dbReference>
<dbReference type="SUPFAM" id="SSF69765">
    <property type="entry name" value="IpsF-like"/>
    <property type="match status" value="1"/>
</dbReference>
<evidence type="ECO:0000256" key="2">
    <source>
        <dbReference type="ARBA" id="ARBA00001282"/>
    </source>
</evidence>
<comment type="similarity">
    <text evidence="14">In the C-terminal section; belongs to the IspF family.</text>
</comment>
<dbReference type="InterPro" id="IPR026596">
    <property type="entry name" value="IspD/F"/>
</dbReference>
<feature type="site" description="Transition state stabilizer" evidence="14">
    <location>
        <position position="280"/>
    </location>
</feature>
<comment type="catalytic activity">
    <reaction evidence="2 14">
        <text>2-C-methyl-D-erythritol 4-phosphate + CTP + H(+) = 4-CDP-2-C-methyl-D-erythritol + diphosphate</text>
        <dbReference type="Rhea" id="RHEA:13429"/>
        <dbReference type="ChEBI" id="CHEBI:15378"/>
        <dbReference type="ChEBI" id="CHEBI:33019"/>
        <dbReference type="ChEBI" id="CHEBI:37563"/>
        <dbReference type="ChEBI" id="CHEBI:57823"/>
        <dbReference type="ChEBI" id="CHEBI:58262"/>
        <dbReference type="EC" id="2.7.7.60"/>
    </reaction>
</comment>
<evidence type="ECO:0000256" key="12">
    <source>
        <dbReference type="ARBA" id="ARBA00023239"/>
    </source>
</evidence>
<keyword evidence="8 14" id="KW-0808">Transferase</keyword>
<evidence type="ECO:0000256" key="9">
    <source>
        <dbReference type="ARBA" id="ARBA00022695"/>
    </source>
</evidence>
<comment type="similarity">
    <text evidence="6">Belongs to the IspF family.</text>
</comment>
<evidence type="ECO:0000256" key="13">
    <source>
        <dbReference type="ARBA" id="ARBA00023268"/>
    </source>
</evidence>
<comment type="pathway">
    <text evidence="5 14">Isoprenoid biosynthesis; isopentenyl diphosphate biosynthesis via DXP pathway; isopentenyl diphosphate from 1-deoxy-D-xylulose 5-phosphate: step 2/6.</text>
</comment>
<keyword evidence="13 14" id="KW-0511">Multifunctional enzyme</keyword>
<dbReference type="HAMAP" id="MF_00108">
    <property type="entry name" value="IspD"/>
    <property type="match status" value="1"/>
</dbReference>
<dbReference type="Pfam" id="PF01128">
    <property type="entry name" value="IspD"/>
    <property type="match status" value="1"/>
</dbReference>
<evidence type="ECO:0000313" key="17">
    <source>
        <dbReference type="Proteomes" id="UP001205890"/>
    </source>
</evidence>
<dbReference type="EC" id="4.6.1.12" evidence="14"/>
<dbReference type="RefSeq" id="WP_254739852.1">
    <property type="nucleotide sequence ID" value="NZ_JANCLU010000005.1"/>
</dbReference>
<keyword evidence="9 14" id="KW-0548">Nucleotidyltransferase</keyword>
<gene>
    <name evidence="14" type="primary">ispDF</name>
    <name evidence="16" type="ORF">NK718_06600</name>
</gene>
<evidence type="ECO:0000256" key="14">
    <source>
        <dbReference type="HAMAP-Rule" id="MF_01520"/>
    </source>
</evidence>
<keyword evidence="12 14" id="KW-0456">Lyase</keyword>
<evidence type="ECO:0000256" key="3">
    <source>
        <dbReference type="ARBA" id="ARBA00001968"/>
    </source>
</evidence>
<dbReference type="InterPro" id="IPR034683">
    <property type="entry name" value="IspD/TarI"/>
</dbReference>
<feature type="region of interest" description="2-C-methyl-D-erythritol 4-phosphate cytidylyltransferase" evidence="14">
    <location>
        <begin position="1"/>
        <end position="248"/>
    </location>
</feature>
<comment type="pathway">
    <text evidence="4 14">Isoprenoid biosynthesis; isopentenyl diphosphate biosynthesis via DXP pathway; isopentenyl diphosphate from 1-deoxy-D-xylulose 5-phosphate: step 4/6.</text>
</comment>
<feature type="binding site" evidence="14">
    <location>
        <position position="385"/>
    </location>
    <ligand>
        <name>4-CDP-2-C-methyl-D-erythritol 2-phosphate</name>
        <dbReference type="ChEBI" id="CHEBI:57919"/>
    </ligand>
</feature>
<feature type="site" description="Positions MEP for the nucleophilic attack" evidence="14">
    <location>
        <position position="170"/>
    </location>
</feature>
<feature type="binding site" evidence="14">
    <location>
        <position position="254"/>
    </location>
    <ligand>
        <name>a divalent metal cation</name>
        <dbReference type="ChEBI" id="CHEBI:60240"/>
    </ligand>
</feature>
<evidence type="ECO:0000256" key="1">
    <source>
        <dbReference type="ARBA" id="ARBA00000200"/>
    </source>
</evidence>
<dbReference type="PROSITE" id="PS01295">
    <property type="entry name" value="ISPD"/>
    <property type="match status" value="1"/>
</dbReference>
<dbReference type="PANTHER" id="PTHR43181">
    <property type="entry name" value="2-C-METHYL-D-ERYTHRITOL 2,4-CYCLODIPHOSPHATE SYNTHASE, CHLOROPLASTIC"/>
    <property type="match status" value="1"/>
</dbReference>
<dbReference type="CDD" id="cd02516">
    <property type="entry name" value="CDP-ME_synthetase"/>
    <property type="match status" value="1"/>
</dbReference>
<comment type="similarity">
    <text evidence="7">Belongs to the IspD/TarI cytidylyltransferase family. IspD subfamily.</text>
</comment>
<dbReference type="Gene3D" id="3.30.1330.50">
    <property type="entry name" value="2-C-methyl-D-erythritol 2,4-cyclodiphosphate synthase"/>
    <property type="match status" value="1"/>
</dbReference>
<feature type="region of interest" description="2-C-methyl-D-erythritol 2,4-cyclodiphosphate synthase" evidence="14">
    <location>
        <begin position="248"/>
        <end position="406"/>
    </location>
</feature>
<dbReference type="PANTHER" id="PTHR43181:SF1">
    <property type="entry name" value="2-C-METHYL-D-ERYTHRITOL 2,4-CYCLODIPHOSPHATE SYNTHASE, CHLOROPLASTIC"/>
    <property type="match status" value="1"/>
</dbReference>
<keyword evidence="11 14" id="KW-0414">Isoprene biosynthesis</keyword>
<keyword evidence="17" id="KW-1185">Reference proteome</keyword>
<sequence>MSTAAPSSNEHPTVAAVIVAAGSGHRAGGPLPKQYQSLGGETVLACSIAALSQPGVGTLACVIAAGGEALYDEAVAGLPETVARRLLPPTVGGATRQASVRAGLEALAASASPPDLVLVHDAARPFVSAALVDRAINRALAFGAAVPGVPVVDTVKRVDGRGVVVDSPERGALRAVQTPQAFRFAALLDAHRRAAEAGRVDLTDDAAVMEWAGHEVHVFDGEPGNVKLTTAQDMARARAEAEGMLETRVGAGYDVHAFTDGDAVMLGGVRIPHDRALAGHSDADVVLHALTDAVLGALADGDIGAHFPPSDPQWRGASSDRFLAFAVERVRARGGRILHLDCTVVCEAPKVGPHRDAMRERIASICGVSAGRVAVKATTSEQLGFTGRREGIAAHATATLSLPAED</sequence>
<reference evidence="16 17" key="1">
    <citation type="submission" date="2022-07" db="EMBL/GenBank/DDBJ databases">
        <authorList>
            <person name="Li W.-J."/>
            <person name="Deng Q.-Q."/>
        </authorList>
    </citation>
    <scope>NUCLEOTIDE SEQUENCE [LARGE SCALE GENOMIC DNA]</scope>
    <source>
        <strain evidence="16 17">SYSU M60028</strain>
    </source>
</reference>
<dbReference type="CDD" id="cd00554">
    <property type="entry name" value="MECDP_synthase"/>
    <property type="match status" value="1"/>
</dbReference>
<dbReference type="EC" id="2.7.7.60" evidence="14"/>
<protein>
    <recommendedName>
        <fullName evidence="14">Bifunctional enzyme IspD/IspF</fullName>
    </recommendedName>
    <domain>
        <recommendedName>
            <fullName evidence="14">2-C-methyl-D-erythritol 4-phosphate cytidylyltransferase</fullName>
            <ecNumber evidence="14">2.7.7.60</ecNumber>
        </recommendedName>
        <alternativeName>
            <fullName evidence="14">4-diphosphocytidyl-2C-methyl-D-erythritol synthase</fullName>
        </alternativeName>
        <alternativeName>
            <fullName evidence="14">MEP cytidylyltransferase</fullName>
            <shortName evidence="14">MCT</shortName>
        </alternativeName>
    </domain>
    <domain>
        <recommendedName>
            <fullName evidence="14">2-C-methyl-D-erythritol 2,4-cyclodiphosphate synthase</fullName>
            <shortName evidence="14">MECDP-synthase</shortName>
            <shortName evidence="14">MECPP-synthase</shortName>
            <shortName evidence="14">MECPS</shortName>
            <ecNumber evidence="14">4.6.1.12</ecNumber>
        </recommendedName>
    </domain>
</protein>
<feature type="binding site" evidence="14">
    <location>
        <begin position="302"/>
        <end position="304"/>
    </location>
    <ligand>
        <name>4-CDP-2-C-methyl-D-erythritol 2-phosphate</name>
        <dbReference type="ChEBI" id="CHEBI:57919"/>
    </ligand>
</feature>
<feature type="binding site" evidence="14">
    <location>
        <begin position="280"/>
        <end position="281"/>
    </location>
    <ligand>
        <name>4-CDP-2-C-methyl-D-erythritol 2-phosphate</name>
        <dbReference type="ChEBI" id="CHEBI:57919"/>
    </ligand>
</feature>
<dbReference type="InterPro" id="IPR029044">
    <property type="entry name" value="Nucleotide-diphossugar_trans"/>
</dbReference>
<evidence type="ECO:0000313" key="16">
    <source>
        <dbReference type="EMBL" id="MCP8938178.1"/>
    </source>
</evidence>
<dbReference type="InterPro" id="IPR018294">
    <property type="entry name" value="ISPD_synthase_CS"/>
</dbReference>
<dbReference type="Gene3D" id="3.90.550.10">
    <property type="entry name" value="Spore Coat Polysaccharide Biosynthesis Protein SpsA, Chain A"/>
    <property type="match status" value="1"/>
</dbReference>
<evidence type="ECO:0000256" key="4">
    <source>
        <dbReference type="ARBA" id="ARBA00004709"/>
    </source>
</evidence>
<feature type="binding site" evidence="14">
    <location>
        <position position="388"/>
    </location>
    <ligand>
        <name>4-CDP-2-C-methyl-D-erythritol 2-phosphate</name>
        <dbReference type="ChEBI" id="CHEBI:57919"/>
    </ligand>
</feature>
<evidence type="ECO:0000256" key="6">
    <source>
        <dbReference type="ARBA" id="ARBA00008480"/>
    </source>
</evidence>
<evidence type="ECO:0000256" key="11">
    <source>
        <dbReference type="ARBA" id="ARBA00023229"/>
    </source>
</evidence>
<dbReference type="InterPro" id="IPR020555">
    <property type="entry name" value="MECDP_synthase_CS"/>
</dbReference>
<evidence type="ECO:0000256" key="8">
    <source>
        <dbReference type="ARBA" id="ARBA00022679"/>
    </source>
</evidence>
<feature type="site" description="Transition state stabilizer" evidence="14">
    <location>
        <position position="26"/>
    </location>
</feature>
<feature type="binding site" evidence="14">
    <location>
        <begin position="254"/>
        <end position="256"/>
    </location>
    <ligand>
        <name>4-CDP-2-C-methyl-D-erythritol 2-phosphate</name>
        <dbReference type="ChEBI" id="CHEBI:57919"/>
    </ligand>
</feature>
<feature type="site" description="Transition state stabilizer" evidence="14">
    <location>
        <position position="379"/>
    </location>
</feature>
<organism evidence="16 17">
    <name type="scientific">Alsobacter ponti</name>
    <dbReference type="NCBI Taxonomy" id="2962936"/>
    <lineage>
        <taxon>Bacteria</taxon>
        <taxon>Pseudomonadati</taxon>
        <taxon>Pseudomonadota</taxon>
        <taxon>Alphaproteobacteria</taxon>
        <taxon>Hyphomicrobiales</taxon>
        <taxon>Alsobacteraceae</taxon>
        <taxon>Alsobacter</taxon>
    </lineage>
</organism>
<evidence type="ECO:0000256" key="7">
    <source>
        <dbReference type="ARBA" id="ARBA00009789"/>
    </source>
</evidence>
<proteinExistence type="inferred from homology"/>
<feature type="site" description="Transition state stabilizer" evidence="14">
    <location>
        <position position="33"/>
    </location>
</feature>
<comment type="function">
    <text evidence="14">Bifunctional enzyme that catalyzes the formation of 4-diphosphocytidyl-2-C-methyl-D-erythritol from CTP and 2-C-methyl-D-erythritol 4-phosphate (MEP) (IspD), and catalyzes the conversion of 4-diphosphocytidyl-2-C-methyl-D-erythritol 2-phosphate (CDP-ME2P) to 2-C-methyl-D-erythritol 2,4-cyclodiphosphate (ME-CPP) with a corresponding release of cytidine 5-monophosphate (CMP) (IspF).</text>
</comment>
<dbReference type="InterPro" id="IPR003526">
    <property type="entry name" value="MECDP_synthase"/>
</dbReference>
<feature type="binding site" evidence="14">
    <location>
        <position position="288"/>
    </location>
    <ligand>
        <name>a divalent metal cation</name>
        <dbReference type="ChEBI" id="CHEBI:60240"/>
    </ligand>
</feature>
<evidence type="ECO:0000256" key="5">
    <source>
        <dbReference type="ARBA" id="ARBA00004787"/>
    </source>
</evidence>
<dbReference type="SUPFAM" id="SSF53448">
    <property type="entry name" value="Nucleotide-diphospho-sugar transferases"/>
    <property type="match status" value="1"/>
</dbReference>
<dbReference type="HAMAP" id="MF_01520">
    <property type="entry name" value="IspDF"/>
    <property type="match status" value="1"/>
</dbReference>
<comment type="similarity">
    <text evidence="14">In the N-terminal section; belongs to the IspD/TarI cytidylyltransferase family. IspD subfamily.</text>
</comment>
<comment type="catalytic activity">
    <reaction evidence="1 14">
        <text>4-CDP-2-C-methyl-D-erythritol 2-phosphate = 2-C-methyl-D-erythritol 2,4-cyclic diphosphate + CMP</text>
        <dbReference type="Rhea" id="RHEA:23864"/>
        <dbReference type="ChEBI" id="CHEBI:57919"/>
        <dbReference type="ChEBI" id="CHEBI:58483"/>
        <dbReference type="ChEBI" id="CHEBI:60377"/>
        <dbReference type="EC" id="4.6.1.12"/>
    </reaction>
</comment>
<keyword evidence="10 14" id="KW-0479">Metal-binding</keyword>
<accession>A0ABT1LD57</accession>
<dbReference type="InterPro" id="IPR001228">
    <property type="entry name" value="IspD"/>
</dbReference>
<feature type="domain" description="2-C-methyl-D-erythritol 2,4-cyclodiphosphate synthase" evidence="15">
    <location>
        <begin position="248"/>
        <end position="400"/>
    </location>
</feature>
<comment type="cofactor">
    <cofactor evidence="3 14">
        <name>a divalent metal cation</name>
        <dbReference type="ChEBI" id="CHEBI:60240"/>
    </cofactor>
</comment>
<name>A0ABT1LD57_9HYPH</name>
<dbReference type="NCBIfam" id="TIGR00453">
    <property type="entry name" value="ispD"/>
    <property type="match status" value="1"/>
</dbReference>
<dbReference type="NCBIfam" id="NF006899">
    <property type="entry name" value="PRK09382.1"/>
    <property type="match status" value="1"/>
</dbReference>
<dbReference type="PROSITE" id="PS01350">
    <property type="entry name" value="ISPF"/>
    <property type="match status" value="1"/>
</dbReference>
<feature type="binding site" evidence="14">
    <location>
        <begin position="378"/>
        <end position="381"/>
    </location>
    <ligand>
        <name>4-CDP-2-C-methyl-D-erythritol 2-phosphate</name>
        <dbReference type="ChEBI" id="CHEBI:57919"/>
    </ligand>
</feature>
<comment type="caution">
    <text evidence="16">The sequence shown here is derived from an EMBL/GenBank/DDBJ whole genome shotgun (WGS) entry which is preliminary data.</text>
</comment>
<feature type="site" description="Positions MEP for the nucleophilic attack" evidence="14">
    <location>
        <position position="227"/>
    </location>
</feature>
<dbReference type="NCBIfam" id="TIGR00151">
    <property type="entry name" value="ispF"/>
    <property type="match status" value="1"/>
</dbReference>
<feature type="binding site" evidence="14">
    <location>
        <position position="256"/>
    </location>
    <ligand>
        <name>a divalent metal cation</name>
        <dbReference type="ChEBI" id="CHEBI:60240"/>
    </ligand>
</feature>
<dbReference type="HAMAP" id="MF_00107">
    <property type="entry name" value="IspF"/>
    <property type="match status" value="1"/>
</dbReference>
<evidence type="ECO:0000256" key="10">
    <source>
        <dbReference type="ARBA" id="ARBA00022723"/>
    </source>
</evidence>
<dbReference type="Proteomes" id="UP001205890">
    <property type="component" value="Unassembled WGS sequence"/>
</dbReference>
<comment type="caution">
    <text evidence="14">Lacks conserved residue(s) required for the propagation of feature annotation.</text>
</comment>
<dbReference type="Pfam" id="PF02542">
    <property type="entry name" value="YgbB"/>
    <property type="match status" value="1"/>
</dbReference>
<dbReference type="InterPro" id="IPR036571">
    <property type="entry name" value="MECDP_synthase_sf"/>
</dbReference>
<dbReference type="EMBL" id="JANCLU010000005">
    <property type="protein sequence ID" value="MCP8938178.1"/>
    <property type="molecule type" value="Genomic_DNA"/>
</dbReference>
<evidence type="ECO:0000259" key="15">
    <source>
        <dbReference type="Pfam" id="PF02542"/>
    </source>
</evidence>
<dbReference type="GO" id="GO:0008685">
    <property type="term" value="F:2-C-methyl-D-erythritol 2,4-cyclodiphosphate synthase activity"/>
    <property type="evidence" value="ECO:0007669"/>
    <property type="project" value="UniProtKB-EC"/>
</dbReference>